<evidence type="ECO:0000256" key="11">
    <source>
        <dbReference type="ARBA" id="ARBA00030547"/>
    </source>
</evidence>
<evidence type="ECO:0000256" key="8">
    <source>
        <dbReference type="ARBA" id="ARBA00022605"/>
    </source>
</evidence>
<comment type="similarity">
    <text evidence="4 12 13">Belongs to the HisA/HisF family.</text>
</comment>
<dbReference type="GO" id="GO:0000105">
    <property type="term" value="P:L-histidine biosynthetic process"/>
    <property type="evidence" value="ECO:0007669"/>
    <property type="project" value="UniProtKB-UniRule"/>
</dbReference>
<dbReference type="InterPro" id="IPR044524">
    <property type="entry name" value="Isoase_HisA-like"/>
</dbReference>
<keyword evidence="8 12" id="KW-0028">Amino-acid biosynthesis</keyword>
<dbReference type="GO" id="GO:0000162">
    <property type="term" value="P:L-tryptophan biosynthetic process"/>
    <property type="evidence" value="ECO:0007669"/>
    <property type="project" value="TreeGrafter"/>
</dbReference>
<dbReference type="NCBIfam" id="TIGR00007">
    <property type="entry name" value="1-(5-phosphoribosyl)-5-[(5-phosphoribosylamino)methylideneamino]imidazole-4-carboxamide isomerase"/>
    <property type="match status" value="1"/>
</dbReference>
<dbReference type="PANTHER" id="PTHR43090:SF2">
    <property type="entry name" value="1-(5-PHOSPHORIBOSYL)-5-[(5-PHOSPHORIBOSYLAMINO)METHYLIDENEAMINO] IMIDAZOLE-4-CARBOXAMIDE ISOMERASE"/>
    <property type="match status" value="1"/>
</dbReference>
<dbReference type="Proteomes" id="UP000007093">
    <property type="component" value="Chromosome"/>
</dbReference>
<name>G4Q5M0_ACIIR</name>
<dbReference type="GO" id="GO:0003949">
    <property type="term" value="F:1-(5-phosphoribosyl)-5-[(5-phosphoribosylamino)methylideneamino]imidazole-4-carboxamide isomerase activity"/>
    <property type="evidence" value="ECO:0007669"/>
    <property type="project" value="UniProtKB-UniRule"/>
</dbReference>
<dbReference type="UniPathway" id="UPA00031">
    <property type="reaction ID" value="UER00009"/>
</dbReference>
<dbReference type="FunFam" id="3.20.20.70:FF:000009">
    <property type="entry name" value="1-(5-phosphoribosyl)-5-[(5-phosphoribosylamino)methylideneamino] imidazole-4-carboxamide isomerase"/>
    <property type="match status" value="1"/>
</dbReference>
<proteinExistence type="inferred from homology"/>
<keyword evidence="10 12" id="KW-0413">Isomerase</keyword>
<evidence type="ECO:0000256" key="12">
    <source>
        <dbReference type="HAMAP-Rule" id="MF_01014"/>
    </source>
</evidence>
<evidence type="ECO:0000256" key="10">
    <source>
        <dbReference type="ARBA" id="ARBA00023235"/>
    </source>
</evidence>
<dbReference type="InterPro" id="IPR011060">
    <property type="entry name" value="RibuloseP-bd_barrel"/>
</dbReference>
<reference evidence="15 16" key="1">
    <citation type="journal article" date="2011" name="J. Bacteriol.">
        <title>Complete genome sequence of Acidaminococcus intestini RYC-MR95, a Gram-negative bacterium from the phylum Firmicutes.</title>
        <authorList>
            <person name="D'Auria G."/>
            <person name="Galan J.C."/>
            <person name="Rodriguez-Alcayna M."/>
            <person name="Moya A."/>
            <person name="Baquero F."/>
            <person name="Latorre A."/>
        </authorList>
    </citation>
    <scope>NUCLEOTIDE SEQUENCE [LARGE SCALE GENOMIC DNA]</scope>
    <source>
        <strain evidence="15 16">RyC-MR95</strain>
    </source>
</reference>
<dbReference type="EMBL" id="CP003058">
    <property type="protein sequence ID" value="AEQ22123.1"/>
    <property type="molecule type" value="Genomic_DNA"/>
</dbReference>
<dbReference type="eggNOG" id="COG0106">
    <property type="taxonomic scope" value="Bacteria"/>
</dbReference>
<dbReference type="STRING" id="568816.Acin_0894"/>
<evidence type="ECO:0000256" key="4">
    <source>
        <dbReference type="ARBA" id="ARBA00009667"/>
    </source>
</evidence>
<dbReference type="Pfam" id="PF00977">
    <property type="entry name" value="His_biosynth"/>
    <property type="match status" value="1"/>
</dbReference>
<dbReference type="KEGG" id="ain:Acin_0894"/>
<evidence type="ECO:0000256" key="7">
    <source>
        <dbReference type="ARBA" id="ARBA00022490"/>
    </source>
</evidence>
<evidence type="ECO:0000256" key="5">
    <source>
        <dbReference type="ARBA" id="ARBA00012550"/>
    </source>
</evidence>
<dbReference type="InterPro" id="IPR006063">
    <property type="entry name" value="HisA_bact_arch"/>
</dbReference>
<dbReference type="InterPro" id="IPR006062">
    <property type="entry name" value="His_biosynth"/>
</dbReference>
<keyword evidence="7 12" id="KW-0963">Cytoplasm</keyword>
<dbReference type="AlphaFoldDB" id="G4Q5M0"/>
<evidence type="ECO:0000256" key="14">
    <source>
        <dbReference type="RuleBase" id="RU003658"/>
    </source>
</evidence>
<evidence type="ECO:0000256" key="9">
    <source>
        <dbReference type="ARBA" id="ARBA00023102"/>
    </source>
</evidence>
<keyword evidence="16" id="KW-1185">Reference proteome</keyword>
<evidence type="ECO:0000256" key="2">
    <source>
        <dbReference type="ARBA" id="ARBA00004496"/>
    </source>
</evidence>
<dbReference type="HOGENOM" id="CLU_048577_1_1_9"/>
<dbReference type="CDD" id="cd04732">
    <property type="entry name" value="HisA"/>
    <property type="match status" value="1"/>
</dbReference>
<sequence length="245" mass="25820">MEAMNLYPAIDLRGGMCVRLEKGNFSKETVYSKDPGAMARRFAEAGARTIHVVDLDGALAGKSENLSAIKAILREGGISIEVGGGIRTYEQIEGLLSLGVSQVILGSAAIYDPQLVERANRDFPYKIVVGIDAKNGYAAADGWEKDSNLTAEALARRVAAAGTERIIFTDISRDGMMNGSNIEATAALYQACGVPITASGGVSSLEDIRRLKARETDGIEGCIIGKALYAGAFSLSDALKIAGEV</sequence>
<dbReference type="FunCoup" id="G4Q5M0">
    <property type="interactions" value="284"/>
</dbReference>
<evidence type="ECO:0000256" key="1">
    <source>
        <dbReference type="ARBA" id="ARBA00000901"/>
    </source>
</evidence>
<organism evidence="15 16">
    <name type="scientific">Acidaminococcus intestini (strain RyC-MR95)</name>
    <dbReference type="NCBI Taxonomy" id="568816"/>
    <lineage>
        <taxon>Bacteria</taxon>
        <taxon>Bacillati</taxon>
        <taxon>Bacillota</taxon>
        <taxon>Negativicutes</taxon>
        <taxon>Acidaminococcales</taxon>
        <taxon>Acidaminococcaceae</taxon>
        <taxon>Acidaminococcus</taxon>
    </lineage>
</organism>
<comment type="catalytic activity">
    <reaction evidence="1 12 14">
        <text>1-(5-phospho-beta-D-ribosyl)-5-[(5-phospho-beta-D-ribosylamino)methylideneamino]imidazole-4-carboxamide = 5-[(5-phospho-1-deoxy-D-ribulos-1-ylimino)methylamino]-1-(5-phospho-beta-D-ribosyl)imidazole-4-carboxamide</text>
        <dbReference type="Rhea" id="RHEA:15469"/>
        <dbReference type="ChEBI" id="CHEBI:58435"/>
        <dbReference type="ChEBI" id="CHEBI:58525"/>
        <dbReference type="EC" id="5.3.1.16"/>
    </reaction>
</comment>
<gene>
    <name evidence="12 15" type="primary">hisA</name>
    <name evidence="15" type="ordered locus">Acin_0894</name>
</gene>
<dbReference type="SUPFAM" id="SSF51366">
    <property type="entry name" value="Ribulose-phoshate binding barrel"/>
    <property type="match status" value="1"/>
</dbReference>
<keyword evidence="9 12" id="KW-0368">Histidine biosynthesis</keyword>
<feature type="active site" description="Proton acceptor" evidence="12">
    <location>
        <position position="11"/>
    </location>
</feature>
<accession>G4Q5M0</accession>
<evidence type="ECO:0000256" key="3">
    <source>
        <dbReference type="ARBA" id="ARBA00005133"/>
    </source>
</evidence>
<dbReference type="PANTHER" id="PTHR43090">
    <property type="entry name" value="1-(5-PHOSPHORIBOSYL)-5-[(5-PHOSPHORIBOSYLAMINO)METHYLIDENEAMINO] IMIDAZOLE-4-CARBOXAMIDE ISOMERASE"/>
    <property type="match status" value="1"/>
</dbReference>
<dbReference type="InterPro" id="IPR023016">
    <property type="entry name" value="HisA/PriA"/>
</dbReference>
<dbReference type="HAMAP" id="MF_01014">
    <property type="entry name" value="HisA"/>
    <property type="match status" value="1"/>
</dbReference>
<dbReference type="InterPro" id="IPR013785">
    <property type="entry name" value="Aldolase_TIM"/>
</dbReference>
<comment type="subcellular location">
    <subcellularLocation>
        <location evidence="2 12 14">Cytoplasm</location>
    </subcellularLocation>
</comment>
<evidence type="ECO:0000256" key="6">
    <source>
        <dbReference type="ARBA" id="ARBA00018464"/>
    </source>
</evidence>
<dbReference type="GO" id="GO:0005737">
    <property type="term" value="C:cytoplasm"/>
    <property type="evidence" value="ECO:0007669"/>
    <property type="project" value="UniProtKB-SubCell"/>
</dbReference>
<feature type="active site" description="Proton donor" evidence="12">
    <location>
        <position position="132"/>
    </location>
</feature>
<evidence type="ECO:0000313" key="15">
    <source>
        <dbReference type="EMBL" id="AEQ22123.1"/>
    </source>
</evidence>
<dbReference type="EC" id="5.3.1.16" evidence="5 12"/>
<dbReference type="InParanoid" id="G4Q5M0"/>
<evidence type="ECO:0000313" key="16">
    <source>
        <dbReference type="Proteomes" id="UP000007093"/>
    </source>
</evidence>
<dbReference type="PATRIC" id="fig|568816.4.peg.864"/>
<comment type="pathway">
    <text evidence="3 12 14">Amino-acid biosynthesis; L-histidine biosynthesis; L-histidine from 5-phospho-alpha-D-ribose 1-diphosphate: step 4/9.</text>
</comment>
<dbReference type="Gene3D" id="3.20.20.70">
    <property type="entry name" value="Aldolase class I"/>
    <property type="match status" value="1"/>
</dbReference>
<protein>
    <recommendedName>
        <fullName evidence="6 12">1-(5-phosphoribosyl)-5-[(5-phosphoribosylamino)methylideneamino] imidazole-4-carboxamide isomerase</fullName>
        <ecNumber evidence="5 12">5.3.1.16</ecNumber>
    </recommendedName>
    <alternativeName>
        <fullName evidence="11 12">Phosphoribosylformimino-5-aminoimidazole carboxamide ribotide isomerase</fullName>
    </alternativeName>
</protein>
<evidence type="ECO:0000256" key="13">
    <source>
        <dbReference type="RuleBase" id="RU003657"/>
    </source>
</evidence>